<dbReference type="Proteomes" id="UP000029725">
    <property type="component" value="Unassembled WGS sequence"/>
</dbReference>
<dbReference type="EMBL" id="JMKJ01000166">
    <property type="protein sequence ID" value="KGG51882.1"/>
    <property type="molecule type" value="Genomic_DNA"/>
</dbReference>
<evidence type="ECO:0000313" key="2">
    <source>
        <dbReference type="Proteomes" id="UP000029725"/>
    </source>
</evidence>
<dbReference type="SUPFAM" id="SSF50978">
    <property type="entry name" value="WD40 repeat-like"/>
    <property type="match status" value="1"/>
</dbReference>
<dbReference type="AlphaFoldDB" id="A0A098VSE1"/>
<proteinExistence type="predicted"/>
<gene>
    <name evidence="1" type="ORF">DI09_24p30</name>
</gene>
<reference evidence="1 2" key="1">
    <citation type="submission" date="2014-04" db="EMBL/GenBank/DDBJ databases">
        <title>A new species of microsporidia sheds light on the evolution of extreme parasitism.</title>
        <authorList>
            <person name="Haag K.L."/>
            <person name="James T.Y."/>
            <person name="Larsson R."/>
            <person name="Schaer T.M."/>
            <person name="Refardt D."/>
            <person name="Pombert J.-F."/>
            <person name="Ebert D."/>
        </authorList>
    </citation>
    <scope>NUCLEOTIDE SEQUENCE [LARGE SCALE GENOMIC DNA]</scope>
    <source>
        <strain evidence="1 2">UGP3</strain>
        <tissue evidence="1">Spores</tissue>
    </source>
</reference>
<evidence type="ECO:0000313" key="1">
    <source>
        <dbReference type="EMBL" id="KGG51882.1"/>
    </source>
</evidence>
<organism evidence="1 2">
    <name type="scientific">Mitosporidium daphniae</name>
    <dbReference type="NCBI Taxonomy" id="1485682"/>
    <lineage>
        <taxon>Eukaryota</taxon>
        <taxon>Fungi</taxon>
        <taxon>Fungi incertae sedis</taxon>
        <taxon>Microsporidia</taxon>
        <taxon>Mitosporidium</taxon>
    </lineage>
</organism>
<sequence>MTRTSLFPHTLSAFLPRDQRKFRMGLSIFSLLAGYRSRIFLWDVCTPGTSPKSILKTASCTGSSDASLKGIGACILQLGIISSILVPDDNLLIAGYAFDRSSLGTFEGDIAIFDPRYNASPHSEVPNIFSYSYENMSALYHVLPEDTDGATGVIQCDWILGWDLRKLDGDPVIKLPRPIHTHQRIRFGINEQYIGVGHFDGKISLIPLTPSFPDDFCNGITFDLSMLHGKGIIDR</sequence>
<dbReference type="VEuPathDB" id="MicrosporidiaDB:DI09_24p30"/>
<keyword evidence="2" id="KW-1185">Reference proteome</keyword>
<comment type="caution">
    <text evidence="1">The sequence shown here is derived from an EMBL/GenBank/DDBJ whole genome shotgun (WGS) entry which is preliminary data.</text>
</comment>
<dbReference type="GeneID" id="25259223"/>
<protein>
    <submittedName>
        <fullName evidence="1">Uncharacterized protein</fullName>
    </submittedName>
</protein>
<dbReference type="HOGENOM" id="CLU_1180483_0_0_1"/>
<dbReference type="InterPro" id="IPR036322">
    <property type="entry name" value="WD40_repeat_dom_sf"/>
</dbReference>
<name>A0A098VSE1_9MICR</name>
<accession>A0A098VSE1</accession>
<dbReference type="RefSeq" id="XP_013238343.1">
    <property type="nucleotide sequence ID" value="XM_013382889.1"/>
</dbReference>